<reference evidence="1 2" key="1">
    <citation type="submission" date="2019-03" db="EMBL/GenBank/DDBJ databases">
        <title>Single cell metagenomics reveals metabolic interactions within the superorganism composed of flagellate Streblomastix strix and complex community of Bacteroidetes bacteria on its surface.</title>
        <authorList>
            <person name="Treitli S.C."/>
            <person name="Kolisko M."/>
            <person name="Husnik F."/>
            <person name="Keeling P."/>
            <person name="Hampl V."/>
        </authorList>
    </citation>
    <scope>NUCLEOTIDE SEQUENCE [LARGE SCALE GENOMIC DNA]</scope>
    <source>
        <strain evidence="1">ST1C</strain>
    </source>
</reference>
<accession>A0A5J4TGK0</accession>
<dbReference type="InterPro" id="IPR052709">
    <property type="entry name" value="Transposase-MT_Hybrid"/>
</dbReference>
<dbReference type="OrthoDB" id="616263at2759"/>
<dbReference type="InterPro" id="IPR036397">
    <property type="entry name" value="RNaseH_sf"/>
</dbReference>
<comment type="caution">
    <text evidence="1">The sequence shown here is derived from an EMBL/GenBank/DDBJ whole genome shotgun (WGS) entry which is preliminary data.</text>
</comment>
<dbReference type="PANTHER" id="PTHR46060:SF1">
    <property type="entry name" value="MARINER MOS1 TRANSPOSASE-LIKE PROTEIN"/>
    <property type="match status" value="1"/>
</dbReference>
<evidence type="ECO:0000313" key="1">
    <source>
        <dbReference type="EMBL" id="KAA6356691.1"/>
    </source>
</evidence>
<name>A0A5J4TGK0_9EUKA</name>
<dbReference type="AlphaFoldDB" id="A0A5J4TGK0"/>
<proteinExistence type="predicted"/>
<dbReference type="EMBL" id="SNRW01032552">
    <property type="protein sequence ID" value="KAA6356691.1"/>
    <property type="molecule type" value="Genomic_DNA"/>
</dbReference>
<feature type="non-terminal residue" evidence="1">
    <location>
        <position position="311"/>
    </location>
</feature>
<gene>
    <name evidence="1" type="ORF">EZS28_047782</name>
</gene>
<organism evidence="1 2">
    <name type="scientific">Streblomastix strix</name>
    <dbReference type="NCBI Taxonomy" id="222440"/>
    <lineage>
        <taxon>Eukaryota</taxon>
        <taxon>Metamonada</taxon>
        <taxon>Preaxostyla</taxon>
        <taxon>Oxymonadida</taxon>
        <taxon>Streblomastigidae</taxon>
        <taxon>Streblomastix</taxon>
    </lineage>
</organism>
<sequence length="311" mass="36441">MKSLTLAQLHKLEIRSVGKNYWMLNKSIVETFDALAAGYPLYHPTDRTLMHRGKVGLQLLTQQTKLKQYQQQNQTLVLFTWRNRLDILKVQFYSACATSWALYFLKSRWVAHELSQEQKDNCVIYAGQLHEQLTFAKRNSYEFIITEEESWILYSYPNAGKWAPKGTLRDVHEKITVATPKPMQMVMFSGKRFWLVDFLPHGIMMNSHVFIDRVLVPTMDEINDEYLDIETVVILHIDTSPVRNSKRSNNYVKDTILHRIDLSAYSPDLAPSDFWLFGDLKRSMKGQRFQEQERLKNFVKGWLAGQLETKL</sequence>
<evidence type="ECO:0000313" key="2">
    <source>
        <dbReference type="Proteomes" id="UP000324800"/>
    </source>
</evidence>
<protein>
    <submittedName>
        <fullName evidence="1">Uncharacterized protein</fullName>
    </submittedName>
</protein>
<dbReference type="GO" id="GO:0003676">
    <property type="term" value="F:nucleic acid binding"/>
    <property type="evidence" value="ECO:0007669"/>
    <property type="project" value="InterPro"/>
</dbReference>
<dbReference type="Proteomes" id="UP000324800">
    <property type="component" value="Unassembled WGS sequence"/>
</dbReference>
<dbReference type="Gene3D" id="3.30.420.10">
    <property type="entry name" value="Ribonuclease H-like superfamily/Ribonuclease H"/>
    <property type="match status" value="1"/>
</dbReference>
<dbReference type="PANTHER" id="PTHR46060">
    <property type="entry name" value="MARINER MOS1 TRANSPOSASE-LIKE PROTEIN"/>
    <property type="match status" value="1"/>
</dbReference>